<sequence length="126" mass="14694">METRAFHFKFQGMIKWGNPDHPKFKTGNFQSIPTPKRLWSLPEYVPIPIRLEKIKVSKTAHDNRKNKSLLEQATTTAMDHETKYSWQVEQANVHCNGQAVQLTVINGLNHSTKWWPIRFNLCSGQY</sequence>
<dbReference type="RefSeq" id="WP_207027377.1">
    <property type="nucleotide sequence ID" value="NZ_JAFLNM010000001.1"/>
</dbReference>
<name>A0ABS3FEY4_9FLAO</name>
<reference evidence="1 2" key="1">
    <citation type="submission" date="2021-03" db="EMBL/GenBank/DDBJ databases">
        <title>Muricauda lutimaris sp. nov. and Muricauda ruestringensis sp. nov, two marine members of the Flavobacteriaceae isolated from deep sea sediments of Western Pacific.</title>
        <authorList>
            <person name="Zhao S."/>
            <person name="Liu R."/>
        </authorList>
    </citation>
    <scope>NUCLEOTIDE SEQUENCE [LARGE SCALE GENOMIC DNA]</scope>
    <source>
        <strain evidence="1 2">BC31-3-A3</strain>
    </source>
</reference>
<proteinExistence type="predicted"/>
<organism evidence="1 2">
    <name type="scientific">Flagellimonas profundi</name>
    <dbReference type="NCBI Taxonomy" id="2915620"/>
    <lineage>
        <taxon>Bacteria</taxon>
        <taxon>Pseudomonadati</taxon>
        <taxon>Bacteroidota</taxon>
        <taxon>Flavobacteriia</taxon>
        <taxon>Flavobacteriales</taxon>
        <taxon>Flavobacteriaceae</taxon>
        <taxon>Flagellimonas</taxon>
    </lineage>
</organism>
<evidence type="ECO:0000313" key="1">
    <source>
        <dbReference type="EMBL" id="MBO0341536.1"/>
    </source>
</evidence>
<comment type="caution">
    <text evidence="1">The sequence shown here is derived from an EMBL/GenBank/DDBJ whole genome shotgun (WGS) entry which is preliminary data.</text>
</comment>
<accession>A0ABS3FEY4</accession>
<protein>
    <submittedName>
        <fullName evidence="1">Uncharacterized protein</fullName>
    </submittedName>
</protein>
<gene>
    <name evidence="1" type="ORF">J0654_07755</name>
</gene>
<dbReference type="Proteomes" id="UP000664807">
    <property type="component" value="Unassembled WGS sequence"/>
</dbReference>
<keyword evidence="2" id="KW-1185">Reference proteome</keyword>
<evidence type="ECO:0000313" key="2">
    <source>
        <dbReference type="Proteomes" id="UP000664807"/>
    </source>
</evidence>
<dbReference type="EMBL" id="JAFLNM010000001">
    <property type="protein sequence ID" value="MBO0341536.1"/>
    <property type="molecule type" value="Genomic_DNA"/>
</dbReference>